<evidence type="ECO:0000256" key="25">
    <source>
        <dbReference type="ARBA" id="ARBA00060649"/>
    </source>
</evidence>
<feature type="binding site" evidence="28">
    <location>
        <position position="230"/>
    </location>
    <ligand>
        <name>Zn(2+)</name>
        <dbReference type="ChEBI" id="CHEBI:29105"/>
        <label>1</label>
    </ligand>
</feature>
<evidence type="ECO:0000256" key="29">
    <source>
        <dbReference type="PIRSR" id="PIRSR005149-50"/>
    </source>
</evidence>
<evidence type="ECO:0000256" key="28">
    <source>
        <dbReference type="PIRSR" id="PIRSR005149-1"/>
    </source>
</evidence>
<feature type="binding site" evidence="28">
    <location>
        <position position="253"/>
    </location>
    <ligand>
        <name>Zn(2+)</name>
        <dbReference type="ChEBI" id="CHEBI:29105"/>
        <label>1</label>
    </ligand>
</feature>
<dbReference type="EC" id="1.-.-.-" evidence="27"/>
<evidence type="ECO:0000256" key="6">
    <source>
        <dbReference type="ARBA" id="ARBA00022617"/>
    </source>
</evidence>
<dbReference type="GO" id="GO:0005506">
    <property type="term" value="F:iron ion binding"/>
    <property type="evidence" value="ECO:0007669"/>
    <property type="project" value="UniProtKB-UniRule"/>
</dbReference>
<evidence type="ECO:0000256" key="14">
    <source>
        <dbReference type="ARBA" id="ARBA00023002"/>
    </source>
</evidence>
<feature type="transmembrane region" description="Helical" evidence="30">
    <location>
        <begin position="294"/>
        <end position="314"/>
    </location>
</feature>
<keyword evidence="10 27" id="KW-0276">Fatty acid metabolism</keyword>
<comment type="cofactor">
    <cofactor evidence="27 28">
        <name>Zn(2+)</name>
        <dbReference type="ChEBI" id="CHEBI:29105"/>
    </cofactor>
    <text evidence="27 28">Binds 2 Zn(2+) ions per subunit that likely form a catalytic dimetal center.</text>
</comment>
<evidence type="ECO:0000256" key="7">
    <source>
        <dbReference type="ARBA" id="ARBA00022692"/>
    </source>
</evidence>
<comment type="cofactor">
    <cofactor evidence="29">
        <name>Fe cation</name>
        <dbReference type="ChEBI" id="CHEBI:24875"/>
    </cofactor>
</comment>
<dbReference type="InterPro" id="IPR001199">
    <property type="entry name" value="Cyt_B5-like_heme/steroid-bd"/>
</dbReference>
<dbReference type="InterPro" id="IPR018506">
    <property type="entry name" value="Cyt_B5_heme-BS"/>
</dbReference>
<dbReference type="PRINTS" id="PR00363">
    <property type="entry name" value="CYTOCHROMEB5"/>
</dbReference>
<evidence type="ECO:0000256" key="24">
    <source>
        <dbReference type="ARBA" id="ARBA00054885"/>
    </source>
</evidence>
<dbReference type="AlphaFoldDB" id="A0A452GM70"/>
<dbReference type="PANTHER" id="PTHR12863:SF1">
    <property type="entry name" value="FATTY ACID 2-HYDROXYLASE"/>
    <property type="match status" value="1"/>
</dbReference>
<dbReference type="SMART" id="SM01117">
    <property type="entry name" value="Cyt-b5"/>
    <property type="match status" value="1"/>
</dbReference>
<keyword evidence="8 27" id="KW-0479">Metal-binding</keyword>
<feature type="binding site" evidence="28">
    <location>
        <position position="311"/>
    </location>
    <ligand>
        <name>Zn(2+)</name>
        <dbReference type="ChEBI" id="CHEBI:29105"/>
        <label>1</label>
    </ligand>
</feature>
<feature type="binding site" evidence="28">
    <location>
        <position position="257"/>
    </location>
    <ligand>
        <name>Zn(2+)</name>
        <dbReference type="ChEBI" id="CHEBI:29105"/>
        <label>1</label>
    </ligand>
</feature>
<comment type="catalytic activity">
    <reaction evidence="20">
        <text>a 1,2-saturated fatty acid + 2 Fe(II)-[cytochrome b5] + O2 + 2 H(+) = a (R)-2-hydroxy fatty acid + 2 Fe(III)-[cytochrome b5] + H2O</text>
        <dbReference type="Rhea" id="RHEA:38855"/>
        <dbReference type="Rhea" id="RHEA-COMP:10438"/>
        <dbReference type="Rhea" id="RHEA-COMP:10439"/>
        <dbReference type="ChEBI" id="CHEBI:15377"/>
        <dbReference type="ChEBI" id="CHEBI:15378"/>
        <dbReference type="ChEBI" id="CHEBI:15379"/>
        <dbReference type="ChEBI" id="CHEBI:29033"/>
        <dbReference type="ChEBI" id="CHEBI:29034"/>
        <dbReference type="ChEBI" id="CHEBI:76177"/>
        <dbReference type="ChEBI" id="CHEBI:83955"/>
    </reaction>
    <physiologicalReaction direction="left-to-right" evidence="20">
        <dbReference type="Rhea" id="RHEA:38856"/>
    </physiologicalReaction>
</comment>
<comment type="similarity">
    <text evidence="4 27">Belongs to the sterol desaturase family. SCS7 subfamily.</text>
</comment>
<dbReference type="PROSITE" id="PS50255">
    <property type="entry name" value="CYTOCHROME_B5_2"/>
    <property type="match status" value="1"/>
</dbReference>
<keyword evidence="17 27" id="KW-0472">Membrane</keyword>
<evidence type="ECO:0000256" key="21">
    <source>
        <dbReference type="ARBA" id="ARBA00051625"/>
    </source>
</evidence>
<feature type="transmembrane region" description="Helical" evidence="30">
    <location>
        <begin position="209"/>
        <end position="229"/>
    </location>
</feature>
<dbReference type="Pfam" id="PF04116">
    <property type="entry name" value="FA_hydroxylase"/>
    <property type="match status" value="1"/>
</dbReference>
<evidence type="ECO:0000256" key="8">
    <source>
        <dbReference type="ARBA" id="ARBA00022723"/>
    </source>
</evidence>
<comment type="pathway">
    <text evidence="25">Sphingolipid metabolism; galactosylceramide biosynthesis.</text>
</comment>
<dbReference type="PROSITE" id="PS00191">
    <property type="entry name" value="CYTOCHROME_B5_1"/>
    <property type="match status" value="1"/>
</dbReference>
<dbReference type="InterPro" id="IPR006694">
    <property type="entry name" value="Fatty_acid_hydroxylase"/>
</dbReference>
<evidence type="ECO:0000256" key="12">
    <source>
        <dbReference type="ARBA" id="ARBA00022848"/>
    </source>
</evidence>
<evidence type="ECO:0000256" key="30">
    <source>
        <dbReference type="SAM" id="Phobius"/>
    </source>
</evidence>
<evidence type="ECO:0000256" key="23">
    <source>
        <dbReference type="ARBA" id="ARBA00053017"/>
    </source>
</evidence>
<evidence type="ECO:0000256" key="2">
    <source>
        <dbReference type="ARBA" id="ARBA00004477"/>
    </source>
</evidence>
<evidence type="ECO:0000256" key="9">
    <source>
        <dbReference type="ARBA" id="ARBA00022824"/>
    </source>
</evidence>
<sequence>MAPPPRAYSPAEVRQRCAQGACLVLRGRRLYDLSGFVRLHPGGEQLLRERAGSDVSAALEGPPHRHSRNARLWLEQYYLGEVCPAPSLLETEKPVNSTAQTTNHRMDPRCKTVDPDKDLVDWHKPLLWQVGHLGEKYDEWVHQPVDRPIRLFHSDFIESLSKTAWYIVIMVWIPVVLYLSWFCYTSLAQGTTRLFSSFTTEYSIPVHKYFFPFIFMLGMFLWSLIEYLIHRFLFHMKPPASNYYLITLHFLLHGQHHKSPFDSSRLVFPPVPASLVIGFFYTLLRLLLPEAVGMSMFVGGLFGYVVYDMTHYYLHYGSPKKGTYLYGLKAYHVKHHFEHQKSGTCPFLFLPAKKALSTSAFSISSVTRLPPPFSKGRTLSLTTTLLLTCL</sequence>
<dbReference type="Gene3D" id="3.10.120.10">
    <property type="entry name" value="Cytochrome b5-like heme/steroid binding domain"/>
    <property type="match status" value="1"/>
</dbReference>
<reference evidence="33" key="1">
    <citation type="journal article" date="2017" name="PLoS ONE">
        <title>The Agassiz's desert tortoise genome provides a resource for the conservation of a threatened species.</title>
        <authorList>
            <person name="Tollis M."/>
            <person name="DeNardo D.F."/>
            <person name="Cornelius J.A."/>
            <person name="Dolby G.A."/>
            <person name="Edwards T."/>
            <person name="Henen B.T."/>
            <person name="Karl A.E."/>
            <person name="Murphy R.W."/>
            <person name="Kusumi K."/>
        </authorList>
    </citation>
    <scope>NUCLEOTIDE SEQUENCE [LARGE SCALE GENOMIC DNA]</scope>
</reference>
<keyword evidence="12" id="KW-0492">Microsome</keyword>
<feature type="binding site" evidence="28">
    <location>
        <position position="332"/>
    </location>
    <ligand>
        <name>Zn(2+)</name>
        <dbReference type="ChEBI" id="CHEBI:29105"/>
        <label>1</label>
    </ligand>
</feature>
<evidence type="ECO:0000256" key="15">
    <source>
        <dbReference type="ARBA" id="ARBA00023004"/>
    </source>
</evidence>
<comment type="catalytic activity">
    <reaction evidence="23">
        <text>tetracosanoate + 2 Fe(II)-[cytochrome b5] + O2 + 2 H(+) = (R)-2-hydroxytetracosanoate + 2 Fe(III)-[cytochrome b5] + H2O</text>
        <dbReference type="Rhea" id="RHEA:38559"/>
        <dbReference type="Rhea" id="RHEA-COMP:10438"/>
        <dbReference type="Rhea" id="RHEA-COMP:10439"/>
        <dbReference type="ChEBI" id="CHEBI:15377"/>
        <dbReference type="ChEBI" id="CHEBI:15378"/>
        <dbReference type="ChEBI" id="CHEBI:15379"/>
        <dbReference type="ChEBI" id="CHEBI:29033"/>
        <dbReference type="ChEBI" id="CHEBI:29034"/>
        <dbReference type="ChEBI" id="CHEBI:31014"/>
        <dbReference type="ChEBI" id="CHEBI:75935"/>
    </reaction>
    <physiologicalReaction direction="left-to-right" evidence="23">
        <dbReference type="Rhea" id="RHEA:38560"/>
    </physiologicalReaction>
</comment>
<reference evidence="32" key="2">
    <citation type="submission" date="2025-08" db="UniProtKB">
        <authorList>
            <consortium name="Ensembl"/>
        </authorList>
    </citation>
    <scope>IDENTIFICATION</scope>
</reference>
<dbReference type="PANTHER" id="PTHR12863">
    <property type="entry name" value="FATTY ACID HYDROXYLASE"/>
    <property type="match status" value="1"/>
</dbReference>
<dbReference type="PIRSF" id="PIRSF005149">
    <property type="entry name" value="IPC-B_HD"/>
    <property type="match status" value="1"/>
</dbReference>
<keyword evidence="5 27" id="KW-0444">Lipid biosynthesis</keyword>
<dbReference type="GO" id="GO:0120520">
    <property type="term" value="F:free fatty acid 2-hydroxylase activity"/>
    <property type="evidence" value="ECO:0007669"/>
    <property type="project" value="RHEA"/>
</dbReference>
<reference evidence="32" key="3">
    <citation type="submission" date="2025-09" db="UniProtKB">
        <authorList>
            <consortium name="Ensembl"/>
        </authorList>
    </citation>
    <scope>IDENTIFICATION</scope>
</reference>
<evidence type="ECO:0000256" key="20">
    <source>
        <dbReference type="ARBA" id="ARBA00051519"/>
    </source>
</evidence>
<keyword evidence="7 30" id="KW-0812">Transmembrane</keyword>
<name>A0A452GM70_9SAUR</name>
<organism evidence="32 33">
    <name type="scientific">Gopherus agassizii</name>
    <name type="common">Agassiz's desert tortoise</name>
    <dbReference type="NCBI Taxonomy" id="38772"/>
    <lineage>
        <taxon>Eukaryota</taxon>
        <taxon>Metazoa</taxon>
        <taxon>Chordata</taxon>
        <taxon>Craniata</taxon>
        <taxon>Vertebrata</taxon>
        <taxon>Euteleostomi</taxon>
        <taxon>Archelosauria</taxon>
        <taxon>Testudinata</taxon>
        <taxon>Testudines</taxon>
        <taxon>Cryptodira</taxon>
        <taxon>Durocryptodira</taxon>
        <taxon>Testudinoidea</taxon>
        <taxon>Testudinidae</taxon>
        <taxon>Gopherus</taxon>
    </lineage>
</organism>
<dbReference type="GO" id="GO:0006633">
    <property type="term" value="P:fatty acid biosynthetic process"/>
    <property type="evidence" value="ECO:0007669"/>
    <property type="project" value="UniProtKB-KW"/>
</dbReference>
<evidence type="ECO:0000313" key="33">
    <source>
        <dbReference type="Proteomes" id="UP000291020"/>
    </source>
</evidence>
<accession>A0A452GM70</accession>
<keyword evidence="33" id="KW-1185">Reference proteome</keyword>
<evidence type="ECO:0000256" key="11">
    <source>
        <dbReference type="ARBA" id="ARBA00022833"/>
    </source>
</evidence>
<evidence type="ECO:0000256" key="19">
    <source>
        <dbReference type="ARBA" id="ARBA00050698"/>
    </source>
</evidence>
<comment type="function">
    <text evidence="27">Catalyzes stereospecific hydroxylation of free fatty acids at the C-2 position to produce (R)-2-hydroxy fatty acids, which are building blocks of sphingolipids and glycosphingolipids common in neural tissue and epidermis. Plays an essential role in the synthesis of galactosphingolipids of the myelin sheath. Responsible for the synthesis of sphingolipids and glycosphingolipids involved in the formation of epidermal lamellar bodies critical for skin permeability barrier. Participates in the synthesis of glycosphingolipids and a fraction of type II wax diesters in sebaceous gland, specifically regulating hair follicle homeostasis. Involved in the synthesis of sphingolipids of plasma membrane rafts, controlling lipid raft mobility and trafficking of raft-associated proteins.</text>
</comment>
<evidence type="ECO:0000256" key="3">
    <source>
        <dbReference type="ARBA" id="ARBA00004872"/>
    </source>
</evidence>
<comment type="pathway">
    <text evidence="3">Lipid metabolism; fatty acid metabolism.</text>
</comment>
<keyword evidence="18 27" id="KW-0275">Fatty acid biosynthesis</keyword>
<keyword evidence="6 29" id="KW-0349">Heme</keyword>
<feature type="binding site" description="axial binding residue" evidence="29">
    <location>
        <position position="40"/>
    </location>
    <ligand>
        <name>heme</name>
        <dbReference type="ChEBI" id="CHEBI:30413"/>
    </ligand>
    <ligandPart>
        <name>Fe</name>
        <dbReference type="ChEBI" id="CHEBI:18248"/>
    </ligandPart>
</feature>
<feature type="transmembrane region" description="Helical" evidence="30">
    <location>
        <begin position="266"/>
        <end position="288"/>
    </location>
</feature>
<keyword evidence="15 27" id="KW-0408">Iron</keyword>
<dbReference type="Ensembl" id="ENSGAGT00000003139.1">
    <property type="protein sequence ID" value="ENSGAGP00000002743.1"/>
    <property type="gene ID" value="ENSGAGG00000002140.1"/>
</dbReference>
<evidence type="ECO:0000256" key="10">
    <source>
        <dbReference type="ARBA" id="ARBA00022832"/>
    </source>
</evidence>
<dbReference type="GO" id="GO:0046513">
    <property type="term" value="P:ceramide biosynthetic process"/>
    <property type="evidence" value="ECO:0007669"/>
    <property type="project" value="UniProtKB-ARBA"/>
</dbReference>
<dbReference type="FunFam" id="3.10.120.10:FF:000011">
    <property type="entry name" value="Fatty acid 2-hydroxylase"/>
    <property type="match status" value="1"/>
</dbReference>
<feature type="transmembrane region" description="Helical" evidence="30">
    <location>
        <begin position="164"/>
        <end position="189"/>
    </location>
</feature>
<feature type="binding site" description="axial binding residue" evidence="29">
    <location>
        <position position="66"/>
    </location>
    <ligand>
        <name>heme</name>
        <dbReference type="ChEBI" id="CHEBI:30413"/>
    </ligand>
    <ligandPart>
        <name>Fe</name>
        <dbReference type="ChEBI" id="CHEBI:18248"/>
    </ligandPart>
</feature>
<feature type="binding site" evidence="28">
    <location>
        <position position="335"/>
    </location>
    <ligand>
        <name>Zn(2+)</name>
        <dbReference type="ChEBI" id="CHEBI:29105"/>
        <label>1</label>
    </ligand>
</feature>
<keyword evidence="16 27" id="KW-0443">Lipid metabolism</keyword>
<comment type="function">
    <text evidence="24">Catalyzes the hydroxylation of free fatty acids at the C-2 position to produce 2-hydroxy fatty acids, which are building blocks of sphingolipids and glycosphingolipids common in neural tissue and epidermis. FA2H is stereospecific for the production of (R)-2-hydroxy fatty acids. Plays an essential role in the synthesis of galactosphingolipids of the myelin sheath. Responsible for the synthesis of sphingolipids and glycosphingolipids involved in the formation of epidermal lamellar bodies critical for skin permeability barrier. Participates in the synthesis of glycosphingolipids and a fraction of type II wax diesters in sebaceous gland, specifically regulating hair follicle homeostasis. Involved in the synthesis of sphingolipids of plasma membrane rafts, controlling lipid raft mobility and trafficking of raft-associated proteins.</text>
</comment>
<dbReference type="InterPro" id="IPR014430">
    <property type="entry name" value="Scs7"/>
</dbReference>
<dbReference type="InterPro" id="IPR036400">
    <property type="entry name" value="Cyt_B5-like_heme/steroid_sf"/>
</dbReference>
<comment type="catalytic activity">
    <reaction evidence="21">
        <text>octadecanoate + 2 Fe(II)-[cytochrome b5] + O2 + 2 H(+) = (R)-2-hydroxyoctadecanoate + 2 Fe(III)-[cytochrome b5] + H2O</text>
        <dbReference type="Rhea" id="RHEA:39815"/>
        <dbReference type="Rhea" id="RHEA-COMP:10438"/>
        <dbReference type="Rhea" id="RHEA-COMP:10439"/>
        <dbReference type="ChEBI" id="CHEBI:15377"/>
        <dbReference type="ChEBI" id="CHEBI:15378"/>
        <dbReference type="ChEBI" id="CHEBI:15379"/>
        <dbReference type="ChEBI" id="CHEBI:25629"/>
        <dbReference type="ChEBI" id="CHEBI:29033"/>
        <dbReference type="ChEBI" id="CHEBI:29034"/>
        <dbReference type="ChEBI" id="CHEBI:57562"/>
    </reaction>
    <physiologicalReaction direction="left-to-right" evidence="21">
        <dbReference type="Rhea" id="RHEA:39816"/>
    </physiologicalReaction>
</comment>
<evidence type="ECO:0000259" key="31">
    <source>
        <dbReference type="PROSITE" id="PS50255"/>
    </source>
</evidence>
<protein>
    <recommendedName>
        <fullName evidence="26 27">Fatty acid 2-hydroxylase</fullName>
        <ecNumber evidence="27">1.-.-.-</ecNumber>
    </recommendedName>
</protein>
<evidence type="ECO:0000256" key="4">
    <source>
        <dbReference type="ARBA" id="ARBA00005747"/>
    </source>
</evidence>
<feature type="binding site" evidence="28">
    <location>
        <position position="336"/>
    </location>
    <ligand>
        <name>Zn(2+)</name>
        <dbReference type="ChEBI" id="CHEBI:29105"/>
        <label>1</label>
    </ligand>
</feature>
<proteinExistence type="inferred from homology"/>
<dbReference type="SUPFAM" id="SSF55856">
    <property type="entry name" value="Cytochrome b5-like heme/steroid binding domain"/>
    <property type="match status" value="1"/>
</dbReference>
<feature type="domain" description="Cytochrome b5 heme-binding" evidence="31">
    <location>
        <begin position="5"/>
        <end position="83"/>
    </location>
</feature>
<evidence type="ECO:0000256" key="17">
    <source>
        <dbReference type="ARBA" id="ARBA00023136"/>
    </source>
</evidence>
<comment type="catalytic activity">
    <reaction evidence="22">
        <text>hexadecanoate + 2 Fe(II)-[cytochrome b5] + O2 + 2 H(+) = (R)-2-hydroxyhexadecanoate + 2 Fe(III)-[cytochrome b5] + H2O</text>
        <dbReference type="Rhea" id="RHEA:38551"/>
        <dbReference type="Rhea" id="RHEA-COMP:10438"/>
        <dbReference type="Rhea" id="RHEA-COMP:10439"/>
        <dbReference type="ChEBI" id="CHEBI:7896"/>
        <dbReference type="ChEBI" id="CHEBI:15377"/>
        <dbReference type="ChEBI" id="CHEBI:15378"/>
        <dbReference type="ChEBI" id="CHEBI:15379"/>
        <dbReference type="ChEBI" id="CHEBI:29033"/>
        <dbReference type="ChEBI" id="CHEBI:29034"/>
        <dbReference type="ChEBI" id="CHEBI:75927"/>
    </reaction>
    <physiologicalReaction direction="left-to-right" evidence="22">
        <dbReference type="Rhea" id="RHEA:38552"/>
    </physiologicalReaction>
</comment>
<evidence type="ECO:0000256" key="26">
    <source>
        <dbReference type="ARBA" id="ARBA00069158"/>
    </source>
</evidence>
<dbReference type="GO" id="GO:0020037">
    <property type="term" value="F:heme binding"/>
    <property type="evidence" value="ECO:0007669"/>
    <property type="project" value="InterPro"/>
</dbReference>
<evidence type="ECO:0000256" key="16">
    <source>
        <dbReference type="ARBA" id="ARBA00023098"/>
    </source>
</evidence>
<dbReference type="Pfam" id="PF00173">
    <property type="entry name" value="Cyt-b5"/>
    <property type="match status" value="1"/>
</dbReference>
<keyword evidence="9 27" id="KW-0256">Endoplasmic reticulum</keyword>
<keyword evidence="14 27" id="KW-0560">Oxidoreductase</keyword>
<evidence type="ECO:0000313" key="32">
    <source>
        <dbReference type="Ensembl" id="ENSGAGP00000002743.1"/>
    </source>
</evidence>
<evidence type="ECO:0000256" key="5">
    <source>
        <dbReference type="ARBA" id="ARBA00022516"/>
    </source>
</evidence>
<evidence type="ECO:0000256" key="18">
    <source>
        <dbReference type="ARBA" id="ARBA00023160"/>
    </source>
</evidence>
<comment type="catalytic activity">
    <reaction evidence="19">
        <text>docosanoate + 2 Fe(II)-[cytochrome b5] + O2 + 2 H(+) = 2-hydroxydocosanoate + 2 Fe(III)-[cytochrome b5] + H2O</text>
        <dbReference type="Rhea" id="RHEA:39819"/>
        <dbReference type="Rhea" id="RHEA-COMP:10438"/>
        <dbReference type="Rhea" id="RHEA-COMP:10439"/>
        <dbReference type="ChEBI" id="CHEBI:15377"/>
        <dbReference type="ChEBI" id="CHEBI:15378"/>
        <dbReference type="ChEBI" id="CHEBI:15379"/>
        <dbReference type="ChEBI" id="CHEBI:23858"/>
        <dbReference type="ChEBI" id="CHEBI:29033"/>
        <dbReference type="ChEBI" id="CHEBI:29034"/>
        <dbReference type="ChEBI" id="CHEBI:76722"/>
    </reaction>
    <physiologicalReaction direction="left-to-right" evidence="19">
        <dbReference type="Rhea" id="RHEA:39820"/>
    </physiologicalReaction>
</comment>
<evidence type="ECO:0000256" key="27">
    <source>
        <dbReference type="PIRNR" id="PIRNR005149"/>
    </source>
</evidence>
<dbReference type="Proteomes" id="UP000291020">
    <property type="component" value="Unassembled WGS sequence"/>
</dbReference>
<feature type="binding site" evidence="28">
    <location>
        <position position="315"/>
    </location>
    <ligand>
        <name>Zn(2+)</name>
        <dbReference type="ChEBI" id="CHEBI:29105"/>
        <label>1</label>
    </ligand>
</feature>
<dbReference type="STRING" id="38772.ENSGAGP00000002743"/>
<keyword evidence="11 28" id="KW-0862">Zinc</keyword>
<feature type="binding site" evidence="28">
    <location>
        <position position="235"/>
    </location>
    <ligand>
        <name>Zn(2+)</name>
        <dbReference type="ChEBI" id="CHEBI:29105"/>
        <label>1</label>
    </ligand>
</feature>
<feature type="binding site" evidence="28">
    <location>
        <position position="256"/>
    </location>
    <ligand>
        <name>Zn(2+)</name>
        <dbReference type="ChEBI" id="CHEBI:29105"/>
        <label>1</label>
    </ligand>
</feature>
<dbReference type="GO" id="GO:0005789">
    <property type="term" value="C:endoplasmic reticulum membrane"/>
    <property type="evidence" value="ECO:0007669"/>
    <property type="project" value="UniProtKB-SubCell"/>
</dbReference>
<comment type="subcellular location">
    <subcellularLocation>
        <location evidence="2">Endoplasmic reticulum membrane</location>
        <topology evidence="2">Multi-pass membrane protein</topology>
    </subcellularLocation>
    <subcellularLocation>
        <location evidence="1">Microsome membrane</location>
        <topology evidence="1">Multi-pass membrane protein</topology>
    </subcellularLocation>
</comment>
<evidence type="ECO:0000256" key="22">
    <source>
        <dbReference type="ARBA" id="ARBA00052862"/>
    </source>
</evidence>
<evidence type="ECO:0000256" key="1">
    <source>
        <dbReference type="ARBA" id="ARBA00004154"/>
    </source>
</evidence>
<evidence type="ECO:0000256" key="13">
    <source>
        <dbReference type="ARBA" id="ARBA00022989"/>
    </source>
</evidence>
<keyword evidence="13 30" id="KW-1133">Transmembrane helix</keyword>